<dbReference type="OrthoDB" id="986549at2759"/>
<comment type="subcellular location">
    <subcellularLocation>
        <location evidence="3">Chromosome</location>
    </subcellularLocation>
    <subcellularLocation>
        <location evidence="2">Nucleus</location>
    </subcellularLocation>
</comment>
<keyword evidence="8 9" id="KW-0544">Nucleosome core</keyword>
<dbReference type="PRINTS" id="PR00623">
    <property type="entry name" value="HISTONEH4"/>
</dbReference>
<sequence length="211" mass="24069">MSGRGKGGKGLGKGGAKRHRKVLRDNIQGITKPAIRRLARRGGVKRISGLIYEETRGVLKIFLENVIRDAVTYTEHARRKTVTAMDVVYALKRQGRTLYGFGEFPLFVVLKSPTYWLCISMAEIYRWRDDKGFAMVTTNKIEMNLGCIEMDKMHEELLVFKCCFRWCSTPYNHEIELSEQSCLNSLELSPIFTVEPRVDKVPAIMGSLSRC</sequence>
<keyword evidence="5 9" id="KW-0158">Chromosome</keyword>
<dbReference type="Proteomes" id="UP000239757">
    <property type="component" value="Unassembled WGS sequence"/>
</dbReference>
<evidence type="ECO:0000313" key="12">
    <source>
        <dbReference type="Proteomes" id="UP000239757"/>
    </source>
</evidence>
<dbReference type="AlphaFoldDB" id="A0A2P5X0L6"/>
<accession>A0A2P5X0L6</accession>
<dbReference type="FunFam" id="1.10.20.10:FF:000002">
    <property type="entry name" value="Histone H4"/>
    <property type="match status" value="1"/>
</dbReference>
<keyword evidence="6 9" id="KW-0238">DNA-binding</keyword>
<dbReference type="InterPro" id="IPR035425">
    <property type="entry name" value="CENP-T/H4_C"/>
</dbReference>
<keyword evidence="7 9" id="KW-0539">Nucleus</keyword>
<feature type="domain" description="CENP-T/Histone H4 histone fold" evidence="10">
    <location>
        <begin position="44"/>
        <end position="96"/>
    </location>
</feature>
<dbReference type="GO" id="GO:0030527">
    <property type="term" value="F:structural constituent of chromatin"/>
    <property type="evidence" value="ECO:0007669"/>
    <property type="project" value="InterPro"/>
</dbReference>
<evidence type="ECO:0000256" key="3">
    <source>
        <dbReference type="ARBA" id="ARBA00004286"/>
    </source>
</evidence>
<reference evidence="11 12" key="1">
    <citation type="submission" date="2015-01" db="EMBL/GenBank/DDBJ databases">
        <title>Genome of allotetraploid Gossypium barbadense reveals genomic plasticity and fiber elongation in cotton evolution.</title>
        <authorList>
            <person name="Chen X."/>
            <person name="Liu X."/>
            <person name="Zhao B."/>
            <person name="Zheng H."/>
            <person name="Hu Y."/>
            <person name="Lu G."/>
            <person name="Yang C."/>
            <person name="Chen J."/>
            <person name="Shan C."/>
            <person name="Zhang L."/>
            <person name="Zhou Y."/>
            <person name="Wang L."/>
            <person name="Guo W."/>
            <person name="Bai Y."/>
            <person name="Ruan J."/>
            <person name="Shangguan X."/>
            <person name="Mao Y."/>
            <person name="Jiang J."/>
            <person name="Zhu Y."/>
            <person name="Lei J."/>
            <person name="Kang H."/>
            <person name="Chen S."/>
            <person name="He X."/>
            <person name="Wang R."/>
            <person name="Wang Y."/>
            <person name="Chen J."/>
            <person name="Wang L."/>
            <person name="Yu S."/>
            <person name="Wang B."/>
            <person name="Wei J."/>
            <person name="Song S."/>
            <person name="Lu X."/>
            <person name="Gao Z."/>
            <person name="Gu W."/>
            <person name="Deng X."/>
            <person name="Ma D."/>
            <person name="Wang S."/>
            <person name="Liang W."/>
            <person name="Fang L."/>
            <person name="Cai C."/>
            <person name="Zhu X."/>
            <person name="Zhou B."/>
            <person name="Zhang Y."/>
            <person name="Chen Z."/>
            <person name="Xu S."/>
            <person name="Zhu R."/>
            <person name="Wang S."/>
            <person name="Zhang T."/>
            <person name="Zhao G."/>
        </authorList>
    </citation>
    <scope>NUCLEOTIDE SEQUENCE [LARGE SCALE GENOMIC DNA]</scope>
    <source>
        <strain evidence="12">cv. Xinhai21</strain>
        <tissue evidence="11">Leaf</tissue>
    </source>
</reference>
<dbReference type="InterPro" id="IPR001951">
    <property type="entry name" value="Histone_H4"/>
</dbReference>
<dbReference type="GO" id="GO:0005634">
    <property type="term" value="C:nucleus"/>
    <property type="evidence" value="ECO:0007669"/>
    <property type="project" value="UniProtKB-SubCell"/>
</dbReference>
<evidence type="ECO:0000256" key="8">
    <source>
        <dbReference type="ARBA" id="ARBA00023269"/>
    </source>
</evidence>
<dbReference type="GO" id="GO:0046982">
    <property type="term" value="F:protein heterodimerization activity"/>
    <property type="evidence" value="ECO:0007669"/>
    <property type="project" value="InterPro"/>
</dbReference>
<dbReference type="InterPro" id="IPR009072">
    <property type="entry name" value="Histone-fold"/>
</dbReference>
<evidence type="ECO:0000256" key="9">
    <source>
        <dbReference type="RuleBase" id="RU000528"/>
    </source>
</evidence>
<evidence type="ECO:0000256" key="7">
    <source>
        <dbReference type="ARBA" id="ARBA00023242"/>
    </source>
</evidence>
<dbReference type="Pfam" id="PF15511">
    <property type="entry name" value="CENP-T_C"/>
    <property type="match status" value="1"/>
</dbReference>
<evidence type="ECO:0000256" key="2">
    <source>
        <dbReference type="ARBA" id="ARBA00004123"/>
    </source>
</evidence>
<protein>
    <recommendedName>
        <fullName evidence="9">Histone H4</fullName>
    </recommendedName>
</protein>
<dbReference type="PROSITE" id="PS00047">
    <property type="entry name" value="HISTONE_H4"/>
    <property type="match status" value="1"/>
</dbReference>
<comment type="subunit">
    <text evidence="9">The nucleosome is a histone octamer containing two molecules each of H2A, H2B, H3 and H4 assembled in one H3-H4 heterotetramer and two H2A-H2B heterodimers. The octamer wraps approximately 147 bp of DNA.</text>
</comment>
<dbReference type="EMBL" id="KZ665966">
    <property type="protein sequence ID" value="PPR96889.1"/>
    <property type="molecule type" value="Genomic_DNA"/>
</dbReference>
<proteinExistence type="inferred from homology"/>
<evidence type="ECO:0000256" key="6">
    <source>
        <dbReference type="ARBA" id="ARBA00023125"/>
    </source>
</evidence>
<name>A0A2P5X0L6_GOSBA</name>
<evidence type="ECO:0000259" key="10">
    <source>
        <dbReference type="Pfam" id="PF15511"/>
    </source>
</evidence>
<organism evidence="11 12">
    <name type="scientific">Gossypium barbadense</name>
    <name type="common">Sea Island cotton</name>
    <name type="synonym">Hibiscus barbadensis</name>
    <dbReference type="NCBI Taxonomy" id="3634"/>
    <lineage>
        <taxon>Eukaryota</taxon>
        <taxon>Viridiplantae</taxon>
        <taxon>Streptophyta</taxon>
        <taxon>Embryophyta</taxon>
        <taxon>Tracheophyta</taxon>
        <taxon>Spermatophyta</taxon>
        <taxon>Magnoliopsida</taxon>
        <taxon>eudicotyledons</taxon>
        <taxon>Gunneridae</taxon>
        <taxon>Pentapetalae</taxon>
        <taxon>rosids</taxon>
        <taxon>malvids</taxon>
        <taxon>Malvales</taxon>
        <taxon>Malvaceae</taxon>
        <taxon>Malvoideae</taxon>
        <taxon>Gossypium</taxon>
    </lineage>
</organism>
<dbReference type="Gene3D" id="1.10.20.10">
    <property type="entry name" value="Histone, subunit A"/>
    <property type="match status" value="1"/>
</dbReference>
<evidence type="ECO:0000256" key="5">
    <source>
        <dbReference type="ARBA" id="ARBA00022454"/>
    </source>
</evidence>
<dbReference type="PANTHER" id="PTHR10484">
    <property type="entry name" value="HISTONE H4"/>
    <property type="match status" value="1"/>
</dbReference>
<dbReference type="CDD" id="cd22912">
    <property type="entry name" value="HFD_H4"/>
    <property type="match status" value="1"/>
</dbReference>
<comment type="function">
    <text evidence="1 9">Core component of nucleosome. Nucleosomes wrap and compact DNA into chromatin, limiting DNA accessibility to the cellular machineries which require DNA as a template. Histones thereby play a central role in transcription regulation, DNA repair, DNA replication and chromosomal stability. DNA accessibility is regulated via a complex set of post-translational modifications of histones, also called histone code, and nucleosome remodeling.</text>
</comment>
<evidence type="ECO:0000256" key="4">
    <source>
        <dbReference type="ARBA" id="ARBA00006564"/>
    </source>
</evidence>
<evidence type="ECO:0000256" key="1">
    <source>
        <dbReference type="ARBA" id="ARBA00002001"/>
    </source>
</evidence>
<dbReference type="InterPro" id="IPR019809">
    <property type="entry name" value="Histone_H4_CS"/>
</dbReference>
<gene>
    <name evidence="11" type="ORF">GOBAR_AA23770</name>
</gene>
<dbReference type="SMART" id="SM00417">
    <property type="entry name" value="H4"/>
    <property type="match status" value="1"/>
</dbReference>
<dbReference type="GO" id="GO:0000786">
    <property type="term" value="C:nucleosome"/>
    <property type="evidence" value="ECO:0007669"/>
    <property type="project" value="UniProtKB-KW"/>
</dbReference>
<evidence type="ECO:0000313" key="11">
    <source>
        <dbReference type="EMBL" id="PPR96889.1"/>
    </source>
</evidence>
<dbReference type="SUPFAM" id="SSF47113">
    <property type="entry name" value="Histone-fold"/>
    <property type="match status" value="1"/>
</dbReference>
<dbReference type="GO" id="GO:0003677">
    <property type="term" value="F:DNA binding"/>
    <property type="evidence" value="ECO:0007669"/>
    <property type="project" value="UniProtKB-KW"/>
</dbReference>
<comment type="similarity">
    <text evidence="4 9">Belongs to the histone H4 family.</text>
</comment>